<dbReference type="AlphaFoldDB" id="A0A0S4U8S0"/>
<dbReference type="Gene3D" id="3.40.50.1820">
    <property type="entry name" value="alpha/beta hydrolase"/>
    <property type="match status" value="1"/>
</dbReference>
<accession>A0A0S4U8S0</accession>
<dbReference type="GO" id="GO:0016787">
    <property type="term" value="F:hydrolase activity"/>
    <property type="evidence" value="ECO:0007669"/>
    <property type="project" value="UniProtKB-KW"/>
</dbReference>
<dbReference type="PANTHER" id="PTHR43798">
    <property type="entry name" value="MONOACYLGLYCEROL LIPASE"/>
    <property type="match status" value="1"/>
</dbReference>
<sequence>MHAQGEFANMRLPLVVDGAALDIAAIHRPGDRPPILFLHGFGSTKEDYADIVRHPAFDGRPFVAYDAPGCGETACADLSRISIPFLVKTAEAVLDHLGWRTFHLVGHSMGGLTALMLASRWPDRVLSFTDIEGNIAPEDCFLSRQIVSDPEADAERFFDAFIERTRHAPAYASALYAASLRHKVRAGAVRGIFESMVDLSDNGGLMDRFLGLPCPRLFMYGEQNASLSYLRHIQAHGVALAEIPACGHFPMYSNPVLMWERIARFQAHAGAA</sequence>
<keyword evidence="2" id="KW-0378">Hydrolase</keyword>
<reference evidence="2" key="1">
    <citation type="submission" date="2015-10" db="EMBL/GenBank/DDBJ databases">
        <authorList>
            <person name="Gilbert D.G."/>
        </authorList>
    </citation>
    <scope>NUCLEOTIDE SEQUENCE</scope>
    <source>
        <strain evidence="2">Phyl III-seqv23</strain>
    </source>
</reference>
<name>A0A0S4U8S0_RALSL</name>
<dbReference type="InterPro" id="IPR050266">
    <property type="entry name" value="AB_hydrolase_sf"/>
</dbReference>
<organism evidence="2">
    <name type="scientific">Ralstonia solanacearum</name>
    <name type="common">Pseudomonas solanacearum</name>
    <dbReference type="NCBI Taxonomy" id="305"/>
    <lineage>
        <taxon>Bacteria</taxon>
        <taxon>Pseudomonadati</taxon>
        <taxon>Pseudomonadota</taxon>
        <taxon>Betaproteobacteria</taxon>
        <taxon>Burkholderiales</taxon>
        <taxon>Burkholderiaceae</taxon>
        <taxon>Ralstonia</taxon>
        <taxon>Ralstonia solanacearum species complex</taxon>
    </lineage>
</organism>
<dbReference type="PANTHER" id="PTHR43798:SF33">
    <property type="entry name" value="HYDROLASE, PUTATIVE (AFU_ORTHOLOGUE AFUA_2G14860)-RELATED"/>
    <property type="match status" value="1"/>
</dbReference>
<gene>
    <name evidence="2" type="ORF">PSS4_v1_690005</name>
</gene>
<dbReference type="InterPro" id="IPR029058">
    <property type="entry name" value="AB_hydrolase_fold"/>
</dbReference>
<dbReference type="EMBL" id="LN899821">
    <property type="protein sequence ID" value="CUV18590.1"/>
    <property type="molecule type" value="Genomic_DNA"/>
</dbReference>
<dbReference type="Pfam" id="PF00561">
    <property type="entry name" value="Abhydrolase_1"/>
    <property type="match status" value="1"/>
</dbReference>
<feature type="domain" description="AB hydrolase-1" evidence="1">
    <location>
        <begin position="33"/>
        <end position="166"/>
    </location>
</feature>
<dbReference type="SUPFAM" id="SSF53474">
    <property type="entry name" value="alpha/beta-Hydrolases"/>
    <property type="match status" value="1"/>
</dbReference>
<dbReference type="InterPro" id="IPR000073">
    <property type="entry name" value="AB_hydrolase_1"/>
</dbReference>
<protein>
    <submittedName>
        <fullName evidence="2">Putative hydrolase</fullName>
    </submittedName>
</protein>
<evidence type="ECO:0000313" key="2">
    <source>
        <dbReference type="EMBL" id="CUV18590.1"/>
    </source>
</evidence>
<proteinExistence type="predicted"/>
<evidence type="ECO:0000259" key="1">
    <source>
        <dbReference type="Pfam" id="PF00561"/>
    </source>
</evidence>
<dbReference type="GO" id="GO:0016020">
    <property type="term" value="C:membrane"/>
    <property type="evidence" value="ECO:0007669"/>
    <property type="project" value="TreeGrafter"/>
</dbReference>